<reference evidence="1 2" key="1">
    <citation type="journal article" date="2013" name="BMC Genomics">
        <title>The miniature genome of a carnivorous plant Genlisea aurea contains a low number of genes and short non-coding sequences.</title>
        <authorList>
            <person name="Leushkin E.V."/>
            <person name="Sutormin R.A."/>
            <person name="Nabieva E.R."/>
            <person name="Penin A.A."/>
            <person name="Kondrashov A.S."/>
            <person name="Logacheva M.D."/>
        </authorList>
    </citation>
    <scope>NUCLEOTIDE SEQUENCE [LARGE SCALE GENOMIC DNA]</scope>
</reference>
<accession>S8DB70</accession>
<organism evidence="1 2">
    <name type="scientific">Genlisea aurea</name>
    <dbReference type="NCBI Taxonomy" id="192259"/>
    <lineage>
        <taxon>Eukaryota</taxon>
        <taxon>Viridiplantae</taxon>
        <taxon>Streptophyta</taxon>
        <taxon>Embryophyta</taxon>
        <taxon>Tracheophyta</taxon>
        <taxon>Spermatophyta</taxon>
        <taxon>Magnoliopsida</taxon>
        <taxon>eudicotyledons</taxon>
        <taxon>Gunneridae</taxon>
        <taxon>Pentapetalae</taxon>
        <taxon>asterids</taxon>
        <taxon>lamiids</taxon>
        <taxon>Lamiales</taxon>
        <taxon>Lentibulariaceae</taxon>
        <taxon>Genlisea</taxon>
    </lineage>
</organism>
<protein>
    <submittedName>
        <fullName evidence="1">Uncharacterized protein</fullName>
    </submittedName>
</protein>
<name>S8DB70_9LAMI</name>
<evidence type="ECO:0000313" key="2">
    <source>
        <dbReference type="Proteomes" id="UP000015453"/>
    </source>
</evidence>
<proteinExistence type="predicted"/>
<dbReference type="EMBL" id="AUSU01000002">
    <property type="protein sequence ID" value="EPS74746.1"/>
    <property type="molecule type" value="Genomic_DNA"/>
</dbReference>
<dbReference type="Proteomes" id="UP000015453">
    <property type="component" value="Unassembled WGS sequence"/>
</dbReference>
<keyword evidence="2" id="KW-1185">Reference proteome</keyword>
<dbReference type="AlphaFoldDB" id="S8DB70"/>
<comment type="caution">
    <text evidence="1">The sequence shown here is derived from an EMBL/GenBank/DDBJ whole genome shotgun (WGS) entry which is preliminary data.</text>
</comment>
<sequence length="102" mass="10896">MEDGRSELLALTKKSKCVSVLADWASSATTPVTASLLVTTTTLAGSSLVSWKSKKENVVAKSSAEAEYRSESRDILVVNYLSKNFQVKVPNSGISLSGSVER</sequence>
<gene>
    <name evidence="1" type="ORF">M569_00021</name>
</gene>
<evidence type="ECO:0000313" key="1">
    <source>
        <dbReference type="EMBL" id="EPS74746.1"/>
    </source>
</evidence>